<dbReference type="HAMAP" id="MF_01257">
    <property type="entry name" value="CofD"/>
    <property type="match status" value="1"/>
</dbReference>
<dbReference type="Gene3D" id="1.10.8.240">
    <property type="entry name" value="CofD-like domain"/>
    <property type="match status" value="1"/>
</dbReference>
<dbReference type="PANTHER" id="PTHR43007">
    <property type="entry name" value="2-PHOSPHO-L-LACTATE TRANSFERASE"/>
    <property type="match status" value="1"/>
</dbReference>
<dbReference type="NCBIfam" id="TIGR01819">
    <property type="entry name" value="F420_cofD"/>
    <property type="match status" value="1"/>
</dbReference>
<evidence type="ECO:0000256" key="1">
    <source>
        <dbReference type="ARBA" id="ARBA00022679"/>
    </source>
</evidence>
<sequence>MILALAGGVGGAKLVHGFAQVLQPQALVAAVNTGDDFEHLGWHICPDLDTVMYTLAGVANPQTGWGLAGESWRFMDTLEKLGGETWFRLGDQDLATHVRRTGLLRGGATLSEVTATLCMAQGIGVRVVPMSDAPVRTMVDTDEGELPFQSYFVRRRCEPVLRGLHFAGATEASPSPAFRAALDDPGLQAIVLCPSNPYLSIDPTLALPGVRDALRSASVPVVAVSPIVGGQAIKGPAAKIMRELGKTPSALEVARHYGPLLDGFVLDHADADAARAVAALGITPLVTATVMKDAGDRAQLARELLDFVDRLARTAGAGAAA</sequence>
<name>A0ABP8I937_9BURK</name>
<proteinExistence type="inferred from homology"/>
<dbReference type="SUPFAM" id="SSF142338">
    <property type="entry name" value="CofD-like"/>
    <property type="match status" value="1"/>
</dbReference>
<dbReference type="GO" id="GO:0016740">
    <property type="term" value="F:transferase activity"/>
    <property type="evidence" value="ECO:0007669"/>
    <property type="project" value="UniProtKB-KW"/>
</dbReference>
<evidence type="ECO:0000313" key="3">
    <source>
        <dbReference type="EMBL" id="GAA4353664.1"/>
    </source>
</evidence>
<evidence type="ECO:0000313" key="4">
    <source>
        <dbReference type="Proteomes" id="UP001500975"/>
    </source>
</evidence>
<keyword evidence="2" id="KW-0460">Magnesium</keyword>
<comment type="caution">
    <text evidence="3">The sequence shown here is derived from an EMBL/GenBank/DDBJ whole genome shotgun (WGS) entry which is preliminary data.</text>
</comment>
<protein>
    <submittedName>
        <fullName evidence="3">2-phospho-L-lactate transferase</fullName>
    </submittedName>
</protein>
<dbReference type="InterPro" id="IPR038136">
    <property type="entry name" value="CofD-like_dom_sf"/>
</dbReference>
<reference evidence="4" key="1">
    <citation type="journal article" date="2019" name="Int. J. Syst. Evol. Microbiol.">
        <title>The Global Catalogue of Microorganisms (GCM) 10K type strain sequencing project: providing services to taxonomists for standard genome sequencing and annotation.</title>
        <authorList>
            <consortium name="The Broad Institute Genomics Platform"/>
            <consortium name="The Broad Institute Genome Sequencing Center for Infectious Disease"/>
            <person name="Wu L."/>
            <person name="Ma J."/>
        </authorList>
    </citation>
    <scope>NUCLEOTIDE SEQUENCE [LARGE SCALE GENOMIC DNA]</scope>
    <source>
        <strain evidence="4">JCM 17804</strain>
    </source>
</reference>
<dbReference type="Proteomes" id="UP001500975">
    <property type="component" value="Unassembled WGS sequence"/>
</dbReference>
<keyword evidence="1 3" id="KW-0808">Transferase</keyword>
<keyword evidence="4" id="KW-1185">Reference proteome</keyword>
<accession>A0ABP8I937</accession>
<dbReference type="Pfam" id="PF01933">
    <property type="entry name" value="CofD"/>
    <property type="match status" value="1"/>
</dbReference>
<organism evidence="3 4">
    <name type="scientific">Variovorax defluvii</name>
    <dbReference type="NCBI Taxonomy" id="913761"/>
    <lineage>
        <taxon>Bacteria</taxon>
        <taxon>Pseudomonadati</taxon>
        <taxon>Pseudomonadota</taxon>
        <taxon>Betaproteobacteria</taxon>
        <taxon>Burkholderiales</taxon>
        <taxon>Comamonadaceae</taxon>
        <taxon>Variovorax</taxon>
    </lineage>
</organism>
<dbReference type="PANTHER" id="PTHR43007:SF1">
    <property type="entry name" value="2-PHOSPHO-L-LACTATE TRANSFERASE"/>
    <property type="match status" value="1"/>
</dbReference>
<dbReference type="RefSeq" id="WP_345540646.1">
    <property type="nucleotide sequence ID" value="NZ_BAABGJ010000079.1"/>
</dbReference>
<dbReference type="InterPro" id="IPR010115">
    <property type="entry name" value="FbiA/CofD"/>
</dbReference>
<dbReference type="EMBL" id="BAABGJ010000079">
    <property type="protein sequence ID" value="GAA4353664.1"/>
    <property type="molecule type" value="Genomic_DNA"/>
</dbReference>
<dbReference type="CDD" id="cd07186">
    <property type="entry name" value="CofD_like"/>
    <property type="match status" value="1"/>
</dbReference>
<dbReference type="InterPro" id="IPR002882">
    <property type="entry name" value="CofD"/>
</dbReference>
<dbReference type="Gene3D" id="3.40.50.10680">
    <property type="entry name" value="CofD-like domains"/>
    <property type="match status" value="1"/>
</dbReference>
<evidence type="ECO:0000256" key="2">
    <source>
        <dbReference type="ARBA" id="ARBA00022842"/>
    </source>
</evidence>
<gene>
    <name evidence="3" type="primary">cofD</name>
    <name evidence="3" type="ORF">GCM10023165_44040</name>
</gene>